<dbReference type="AlphaFoldDB" id="A0A7S1FCZ8"/>
<evidence type="ECO:0000313" key="5">
    <source>
        <dbReference type="EMBL" id="CAD8858161.1"/>
    </source>
</evidence>
<feature type="domain" description="EMC2 TPR-like" evidence="4">
    <location>
        <begin position="114"/>
        <end position="222"/>
    </location>
</feature>
<keyword evidence="1" id="KW-0677">Repeat</keyword>
<dbReference type="PANTHER" id="PTHR12760">
    <property type="entry name" value="TETRATRICOPEPTIDE REPEAT PROTEIN"/>
    <property type="match status" value="1"/>
</dbReference>
<name>A0A7S1FCZ8_NOCSC</name>
<keyword evidence="2" id="KW-0802">TPR repeat</keyword>
<accession>A0A7S1FCZ8</accession>
<dbReference type="Gene3D" id="1.25.40.10">
    <property type="entry name" value="Tetratricopeptide repeat domain"/>
    <property type="match status" value="1"/>
</dbReference>
<dbReference type="InterPro" id="IPR055217">
    <property type="entry name" value="TPR_EMC2"/>
</dbReference>
<dbReference type="Pfam" id="PF22890">
    <property type="entry name" value="TPR_EMC2"/>
    <property type="match status" value="1"/>
</dbReference>
<dbReference type="SUPFAM" id="SSF48452">
    <property type="entry name" value="TPR-like"/>
    <property type="match status" value="1"/>
</dbReference>
<evidence type="ECO:0000259" key="4">
    <source>
        <dbReference type="Pfam" id="PF22890"/>
    </source>
</evidence>
<reference evidence="5" key="1">
    <citation type="submission" date="2021-01" db="EMBL/GenBank/DDBJ databases">
        <authorList>
            <person name="Corre E."/>
            <person name="Pelletier E."/>
            <person name="Niang G."/>
            <person name="Scheremetjew M."/>
            <person name="Finn R."/>
            <person name="Kale V."/>
            <person name="Holt S."/>
            <person name="Cochrane G."/>
            <person name="Meng A."/>
            <person name="Brown T."/>
            <person name="Cohen L."/>
        </authorList>
    </citation>
    <scope>NUCLEOTIDE SEQUENCE</scope>
</reference>
<evidence type="ECO:0000256" key="1">
    <source>
        <dbReference type="ARBA" id="ARBA00022737"/>
    </source>
</evidence>
<keyword evidence="3" id="KW-0256">Endoplasmic reticulum</keyword>
<evidence type="ECO:0000256" key="2">
    <source>
        <dbReference type="ARBA" id="ARBA00022803"/>
    </source>
</evidence>
<comment type="similarity">
    <text evidence="3">Belongs to the EMC2 family.</text>
</comment>
<sequence>MAQEFCASVPCQFIHHSAMEPGEYEALVARASAGHTSAATELLQSMRTHKIHHPEVVITHGGRLLNGNSRKLGGDLWTVLEQVFLAAVELGLNNWRDYCLGELTKQFPNSHRVERLKGIYEESCERWSEAKSIYEKMIKEKPEDAASRKRLIALHKQRGRIPEAMKEMTEYLDTFSTDTEVWHELQELYIEAGSLQRAVFCSEELIMNNPHSMYHTLTYAELLYSTGDFELSRKYFSMACYLDGDSLRALWGLLMVNLQLADKDKGNEKMKQLQTFAIERLTITYKSVGTHGEHALALLPTLTIG</sequence>
<dbReference type="GO" id="GO:0072546">
    <property type="term" value="C:EMC complex"/>
    <property type="evidence" value="ECO:0007669"/>
    <property type="project" value="UniProtKB-UniRule"/>
</dbReference>
<organism evidence="5">
    <name type="scientific">Noctiluca scintillans</name>
    <name type="common">Sea sparkle</name>
    <name type="synonym">Red tide dinoflagellate</name>
    <dbReference type="NCBI Taxonomy" id="2966"/>
    <lineage>
        <taxon>Eukaryota</taxon>
        <taxon>Sar</taxon>
        <taxon>Alveolata</taxon>
        <taxon>Dinophyceae</taxon>
        <taxon>Noctilucales</taxon>
        <taxon>Noctilucaceae</taxon>
        <taxon>Noctiluca</taxon>
    </lineage>
</organism>
<comment type="subcellular location">
    <subcellularLocation>
        <location evidence="3">Endoplasmic reticulum membrane</location>
        <topology evidence="3">Peripheral membrane protein</topology>
        <orientation evidence="3">Cytoplasmic side</orientation>
    </subcellularLocation>
</comment>
<comment type="subunit">
    <text evidence="3">Component of the ER membrane protein complex (EMC).</text>
</comment>
<dbReference type="InterPro" id="IPR039856">
    <property type="entry name" value="EMC2-like"/>
</dbReference>
<comment type="function">
    <text evidence="3">Part of the endoplasmic reticulum membrane protein complex (EMC) that enables the energy-independent insertion into endoplasmic reticulum membranes of newly synthesized membrane proteins.</text>
</comment>
<keyword evidence="3" id="KW-0472">Membrane</keyword>
<evidence type="ECO:0000256" key="3">
    <source>
        <dbReference type="RuleBase" id="RU367091"/>
    </source>
</evidence>
<proteinExistence type="inferred from homology"/>
<dbReference type="EMBL" id="HBFQ01045702">
    <property type="protein sequence ID" value="CAD8858161.1"/>
    <property type="molecule type" value="Transcribed_RNA"/>
</dbReference>
<protein>
    <recommendedName>
        <fullName evidence="3">ER membrane protein complex subunit 2</fullName>
    </recommendedName>
</protein>
<dbReference type="InterPro" id="IPR011990">
    <property type="entry name" value="TPR-like_helical_dom_sf"/>
</dbReference>
<gene>
    <name evidence="5" type="ORF">NSCI0253_LOCUS32514</name>
</gene>